<dbReference type="GO" id="GO:0005634">
    <property type="term" value="C:nucleus"/>
    <property type="evidence" value="ECO:0007669"/>
    <property type="project" value="TreeGrafter"/>
</dbReference>
<comment type="similarity">
    <text evidence="1">Belongs to the 5'-AMP-activated protein kinase beta subunit family.</text>
</comment>
<dbReference type="CDD" id="cd02859">
    <property type="entry name" value="E_set_AMPKbeta_like_N"/>
    <property type="match status" value="1"/>
</dbReference>
<dbReference type="InterPro" id="IPR037256">
    <property type="entry name" value="ASC_dom_sf"/>
</dbReference>
<feature type="compositionally biased region" description="Basic residues" evidence="2">
    <location>
        <begin position="317"/>
        <end position="327"/>
    </location>
</feature>
<dbReference type="AlphaFoldDB" id="A0A0D7B998"/>
<dbReference type="InterPro" id="IPR006828">
    <property type="entry name" value="ASC_dom"/>
</dbReference>
<feature type="region of interest" description="Disordered" evidence="2">
    <location>
        <begin position="1"/>
        <end position="42"/>
    </location>
</feature>
<dbReference type="GO" id="GO:0019901">
    <property type="term" value="F:protein kinase binding"/>
    <property type="evidence" value="ECO:0007669"/>
    <property type="project" value="TreeGrafter"/>
</dbReference>
<evidence type="ECO:0000256" key="2">
    <source>
        <dbReference type="SAM" id="MobiDB-lite"/>
    </source>
</evidence>
<dbReference type="PANTHER" id="PTHR10343:SF84">
    <property type="entry name" value="5'-AMP-ACTIVATED PROTEIN KINASE SUBUNIT BETA-1"/>
    <property type="match status" value="1"/>
</dbReference>
<evidence type="ECO:0000256" key="1">
    <source>
        <dbReference type="ARBA" id="ARBA00010926"/>
    </source>
</evidence>
<dbReference type="Gene3D" id="2.60.40.10">
    <property type="entry name" value="Immunoglobulins"/>
    <property type="match status" value="1"/>
</dbReference>
<dbReference type="InterPro" id="IPR032640">
    <property type="entry name" value="AMPK1_CBM"/>
</dbReference>
<dbReference type="GO" id="GO:0031588">
    <property type="term" value="C:nucleotide-activated protein kinase complex"/>
    <property type="evidence" value="ECO:0007669"/>
    <property type="project" value="TreeGrafter"/>
</dbReference>
<dbReference type="OrthoDB" id="531008at2759"/>
<organism evidence="4 5">
    <name type="scientific">Cylindrobasidium torrendii FP15055 ss-10</name>
    <dbReference type="NCBI Taxonomy" id="1314674"/>
    <lineage>
        <taxon>Eukaryota</taxon>
        <taxon>Fungi</taxon>
        <taxon>Dikarya</taxon>
        <taxon>Basidiomycota</taxon>
        <taxon>Agaricomycotina</taxon>
        <taxon>Agaricomycetes</taxon>
        <taxon>Agaricomycetidae</taxon>
        <taxon>Agaricales</taxon>
        <taxon>Marasmiineae</taxon>
        <taxon>Physalacriaceae</taxon>
        <taxon>Cylindrobasidium</taxon>
    </lineage>
</organism>
<proteinExistence type="inferred from homology"/>
<dbReference type="InterPro" id="IPR050827">
    <property type="entry name" value="CRP1_MDG1_kinase"/>
</dbReference>
<dbReference type="SMART" id="SM01010">
    <property type="entry name" value="AMPKBI"/>
    <property type="match status" value="1"/>
</dbReference>
<accession>A0A0D7B998</accession>
<feature type="region of interest" description="Disordered" evidence="2">
    <location>
        <begin position="306"/>
        <end position="348"/>
    </location>
</feature>
<feature type="domain" description="Association with the SNF1 complex (ASC)" evidence="3">
    <location>
        <begin position="239"/>
        <end position="448"/>
    </location>
</feature>
<dbReference type="Pfam" id="PF04739">
    <property type="entry name" value="AMPKBI"/>
    <property type="match status" value="1"/>
</dbReference>
<dbReference type="GO" id="GO:0007165">
    <property type="term" value="P:signal transduction"/>
    <property type="evidence" value="ECO:0007669"/>
    <property type="project" value="TreeGrafter"/>
</dbReference>
<dbReference type="EMBL" id="KN880535">
    <property type="protein sequence ID" value="KIY67087.1"/>
    <property type="molecule type" value="Genomic_DNA"/>
</dbReference>
<dbReference type="Gene3D" id="6.20.250.60">
    <property type="match status" value="1"/>
</dbReference>
<evidence type="ECO:0000313" key="5">
    <source>
        <dbReference type="Proteomes" id="UP000054007"/>
    </source>
</evidence>
<dbReference type="Pfam" id="PF16561">
    <property type="entry name" value="AMPK1_CBM"/>
    <property type="match status" value="1"/>
</dbReference>
<sequence length="449" mass="48318">MGNAPSNHHHREHSRDGDRRVRSRTTSPFRRGENKSGLTFKKGSLDLPDISLAVTPMPIPARKTTAQRDWPAPQTVGSYAQPPVPPPSVVDGAAIGDVMSALSITTEPPAPAYEVVRSTLPVTVGGSADPLDGSDEFVDLPVVWRGGGQSVIVAYALGEDAIQTPLIEDGDYFFSTLLLPPGTHTITFYVDGVPRLSPDFLTSVDDTAALVNYVTVTKPPSPPQSRFVDRNHSFWKSDPSSPSTEKPRPLYYDDPDIWTSEIPAALLEAAAVEDEYITAYSSQATETPPTPDLPAAPHLPRHFERQILNSGNANTKDKRRTGGRKRTNSGSRTPEAESPGPRLLPVTTASGTEIDKAFAKGVAAYAAMGMTPAVPSPVESPAKEHPPPAISLDVDTGVLGDDTSVLPVPSHVVLNHLCTSQIRHGVIAVAQTMRYKNKYLTTIYYKPTL</sequence>
<feature type="region of interest" description="Disordered" evidence="2">
    <location>
        <begin position="220"/>
        <end position="249"/>
    </location>
</feature>
<evidence type="ECO:0000259" key="3">
    <source>
        <dbReference type="SMART" id="SM01010"/>
    </source>
</evidence>
<protein>
    <submittedName>
        <fullName evidence="4">Carbohydrate-binding module family 48 protein</fullName>
    </submittedName>
</protein>
<keyword evidence="5" id="KW-1185">Reference proteome</keyword>
<dbReference type="Proteomes" id="UP000054007">
    <property type="component" value="Unassembled WGS sequence"/>
</dbReference>
<name>A0A0D7B998_9AGAR</name>
<dbReference type="SUPFAM" id="SSF160219">
    <property type="entry name" value="AMPKBI-like"/>
    <property type="match status" value="1"/>
</dbReference>
<dbReference type="GO" id="GO:0005737">
    <property type="term" value="C:cytoplasm"/>
    <property type="evidence" value="ECO:0007669"/>
    <property type="project" value="TreeGrafter"/>
</dbReference>
<dbReference type="STRING" id="1314674.A0A0D7B998"/>
<reference evidence="4 5" key="1">
    <citation type="journal article" date="2015" name="Fungal Genet. Biol.">
        <title>Evolution of novel wood decay mechanisms in Agaricales revealed by the genome sequences of Fistulina hepatica and Cylindrobasidium torrendii.</title>
        <authorList>
            <person name="Floudas D."/>
            <person name="Held B.W."/>
            <person name="Riley R."/>
            <person name="Nagy L.G."/>
            <person name="Koehler G."/>
            <person name="Ransdell A.S."/>
            <person name="Younus H."/>
            <person name="Chow J."/>
            <person name="Chiniquy J."/>
            <person name="Lipzen A."/>
            <person name="Tritt A."/>
            <person name="Sun H."/>
            <person name="Haridas S."/>
            <person name="LaButti K."/>
            <person name="Ohm R.A."/>
            <person name="Kues U."/>
            <person name="Blanchette R.A."/>
            <person name="Grigoriev I.V."/>
            <person name="Minto R.E."/>
            <person name="Hibbett D.S."/>
        </authorList>
    </citation>
    <scope>NUCLEOTIDE SEQUENCE [LARGE SCALE GENOMIC DNA]</scope>
    <source>
        <strain evidence="4 5">FP15055 ss-10</strain>
    </source>
</reference>
<dbReference type="PANTHER" id="PTHR10343">
    <property type="entry name" value="5'-AMP-ACTIVATED PROTEIN KINASE , BETA SUBUNIT"/>
    <property type="match status" value="1"/>
</dbReference>
<dbReference type="InterPro" id="IPR013783">
    <property type="entry name" value="Ig-like_fold"/>
</dbReference>
<gene>
    <name evidence="4" type="ORF">CYLTODRAFT_422855</name>
</gene>
<dbReference type="SUPFAM" id="SSF81296">
    <property type="entry name" value="E set domains"/>
    <property type="match status" value="1"/>
</dbReference>
<dbReference type="InterPro" id="IPR014756">
    <property type="entry name" value="Ig_E-set"/>
</dbReference>
<evidence type="ECO:0000313" key="4">
    <source>
        <dbReference type="EMBL" id="KIY67087.1"/>
    </source>
</evidence>